<dbReference type="PATRIC" id="fig|1280953.3.peg.767"/>
<dbReference type="InterPro" id="IPR015422">
    <property type="entry name" value="PyrdxlP-dep_Trfase_small"/>
</dbReference>
<dbReference type="Gene3D" id="3.40.640.10">
    <property type="entry name" value="Type I PLP-dependent aspartate aminotransferase-like (Major domain)"/>
    <property type="match status" value="1"/>
</dbReference>
<keyword evidence="2" id="KW-0032">Aminotransferase</keyword>
<keyword evidence="3" id="KW-1185">Reference proteome</keyword>
<reference evidence="2 3" key="1">
    <citation type="journal article" date="2014" name="Antonie Van Leeuwenhoek">
        <title>Hyphomonas beringensis sp. nov. and Hyphomonas chukchiensis sp. nov., isolated from surface seawater of the Bering Sea and Chukchi Sea.</title>
        <authorList>
            <person name="Li C."/>
            <person name="Lai Q."/>
            <person name="Li G."/>
            <person name="Dong C."/>
            <person name="Wang J."/>
            <person name="Liao Y."/>
            <person name="Shao Z."/>
        </authorList>
    </citation>
    <scope>NUCLEOTIDE SEQUENCE [LARGE SCALE GENOMIC DNA]</scope>
    <source>
        <strain evidence="2 3">SCH89</strain>
    </source>
</reference>
<feature type="domain" description="Aminotransferase class I/classII large" evidence="1">
    <location>
        <begin position="72"/>
        <end position="374"/>
    </location>
</feature>
<proteinExistence type="predicted"/>
<organism evidence="2 3">
    <name type="scientific">Hyphomonas oceanitis SCH89</name>
    <dbReference type="NCBI Taxonomy" id="1280953"/>
    <lineage>
        <taxon>Bacteria</taxon>
        <taxon>Pseudomonadati</taxon>
        <taxon>Pseudomonadota</taxon>
        <taxon>Alphaproteobacteria</taxon>
        <taxon>Hyphomonadales</taxon>
        <taxon>Hyphomonadaceae</taxon>
        <taxon>Hyphomonas</taxon>
    </lineage>
</organism>
<dbReference type="Proteomes" id="UP000024942">
    <property type="component" value="Unassembled WGS sequence"/>
</dbReference>
<sequence length="399" mass="43310">MSGINNTFAEGTQISYAHWVRDAITLMRSGKPGQVSLFESSVPEPSTMLAETTLRAFRSGPPVSFTSVFMRSHPDIVSHLAARYQVRAGNIRCTTGATTAVSLAYGALLSSGDMVLIEQPGFDIFANCARDAGLEFDFFQRRAPRFEVIINDVLEALTPKTRMVVLSNLHNPSGVLVDMEVLAALAEALDDRNVLLLIDEVYQDYAGIGAAGLDVERYPNVIRIGSMTKTFGLNALRCGWMFASGDVMSRLRAHCDRVDFGVSKLAHCVAAEVLANAHEYDTWRDSIMEASLPVAEVELQGMVDRGLLELELPLTGCTCFPRVVGVQDTRALSRWLIARHGVVVVPGECFGMAGHIRIGVALNADKLKNGLERLAAGLQEYGEHIEAAEGPVGQTINAK</sequence>
<protein>
    <submittedName>
        <fullName evidence="2">Classes I and II aminotransferase</fullName>
    </submittedName>
</protein>
<dbReference type="eggNOG" id="COG0436">
    <property type="taxonomic scope" value="Bacteria"/>
</dbReference>
<accession>A0A059GAV2</accession>
<gene>
    <name evidence="2" type="ORF">HOC_03788</name>
</gene>
<dbReference type="AlphaFoldDB" id="A0A059GAV2"/>
<dbReference type="SUPFAM" id="SSF53383">
    <property type="entry name" value="PLP-dependent transferases"/>
    <property type="match status" value="1"/>
</dbReference>
<evidence type="ECO:0000313" key="2">
    <source>
        <dbReference type="EMBL" id="KDA03967.1"/>
    </source>
</evidence>
<dbReference type="InterPro" id="IPR015421">
    <property type="entry name" value="PyrdxlP-dep_Trfase_major"/>
</dbReference>
<keyword evidence="2" id="KW-0808">Transferase</keyword>
<dbReference type="PANTHER" id="PTHR43510">
    <property type="entry name" value="AMINOTRANSFERASE FUNCTION, HYPOTHETICAL (EUROFUNG)"/>
    <property type="match status" value="1"/>
</dbReference>
<dbReference type="EMBL" id="ARYL01000003">
    <property type="protein sequence ID" value="KDA03967.1"/>
    <property type="molecule type" value="Genomic_DNA"/>
</dbReference>
<evidence type="ECO:0000313" key="3">
    <source>
        <dbReference type="Proteomes" id="UP000024942"/>
    </source>
</evidence>
<evidence type="ECO:0000259" key="1">
    <source>
        <dbReference type="Pfam" id="PF00155"/>
    </source>
</evidence>
<dbReference type="OrthoDB" id="9803354at2"/>
<dbReference type="GO" id="GO:0008483">
    <property type="term" value="F:transaminase activity"/>
    <property type="evidence" value="ECO:0007669"/>
    <property type="project" value="UniProtKB-KW"/>
</dbReference>
<dbReference type="RefSeq" id="WP_051624495.1">
    <property type="nucleotide sequence ID" value="NZ_ARYL01000003.1"/>
</dbReference>
<dbReference type="CDD" id="cd00609">
    <property type="entry name" value="AAT_like"/>
    <property type="match status" value="1"/>
</dbReference>
<dbReference type="GO" id="GO:0030170">
    <property type="term" value="F:pyridoxal phosphate binding"/>
    <property type="evidence" value="ECO:0007669"/>
    <property type="project" value="InterPro"/>
</dbReference>
<dbReference type="PANTHER" id="PTHR43510:SF1">
    <property type="entry name" value="AMINOTRANSFERASE FUNCTION, HYPOTHETICAL (EUROFUNG)"/>
    <property type="match status" value="1"/>
</dbReference>
<dbReference type="InterPro" id="IPR004839">
    <property type="entry name" value="Aminotransferase_I/II_large"/>
</dbReference>
<dbReference type="Pfam" id="PF00155">
    <property type="entry name" value="Aminotran_1_2"/>
    <property type="match status" value="1"/>
</dbReference>
<dbReference type="Gene3D" id="3.90.1150.10">
    <property type="entry name" value="Aspartate Aminotransferase, domain 1"/>
    <property type="match status" value="1"/>
</dbReference>
<name>A0A059GAV2_9PROT</name>
<dbReference type="InterPro" id="IPR015424">
    <property type="entry name" value="PyrdxlP-dep_Trfase"/>
</dbReference>
<comment type="caution">
    <text evidence="2">The sequence shown here is derived from an EMBL/GenBank/DDBJ whole genome shotgun (WGS) entry which is preliminary data.</text>
</comment>
<dbReference type="STRING" id="1280953.HOC_03788"/>